<organism evidence="2">
    <name type="scientific">bioreactor metagenome</name>
    <dbReference type="NCBI Taxonomy" id="1076179"/>
    <lineage>
        <taxon>unclassified sequences</taxon>
        <taxon>metagenomes</taxon>
        <taxon>ecological metagenomes</taxon>
    </lineage>
</organism>
<sequence>MTDRLVIKLPCRFKGERRDGIIALLHLHFREVEGRLQHTAGRAGFKPPKRDADGQER</sequence>
<dbReference type="AlphaFoldDB" id="A0A645D4L4"/>
<feature type="region of interest" description="Disordered" evidence="1">
    <location>
        <begin position="37"/>
        <end position="57"/>
    </location>
</feature>
<evidence type="ECO:0000256" key="1">
    <source>
        <dbReference type="SAM" id="MobiDB-lite"/>
    </source>
</evidence>
<reference evidence="2" key="1">
    <citation type="submission" date="2019-08" db="EMBL/GenBank/DDBJ databases">
        <authorList>
            <person name="Kucharzyk K."/>
            <person name="Murdoch R.W."/>
            <person name="Higgins S."/>
            <person name="Loffler F."/>
        </authorList>
    </citation>
    <scope>NUCLEOTIDE SEQUENCE</scope>
</reference>
<name>A0A645D4L4_9ZZZZ</name>
<accession>A0A645D4L4</accession>
<feature type="compositionally biased region" description="Basic and acidic residues" evidence="1">
    <location>
        <begin position="48"/>
        <end position="57"/>
    </location>
</feature>
<dbReference type="EMBL" id="VSSQ01032653">
    <property type="protein sequence ID" value="MPM83983.1"/>
    <property type="molecule type" value="Genomic_DNA"/>
</dbReference>
<comment type="caution">
    <text evidence="2">The sequence shown here is derived from an EMBL/GenBank/DDBJ whole genome shotgun (WGS) entry which is preliminary data.</text>
</comment>
<gene>
    <name evidence="2" type="ORF">SDC9_131053</name>
</gene>
<evidence type="ECO:0000313" key="2">
    <source>
        <dbReference type="EMBL" id="MPM83983.1"/>
    </source>
</evidence>
<proteinExistence type="predicted"/>
<protein>
    <submittedName>
        <fullName evidence="2">Uncharacterized protein</fullName>
    </submittedName>
</protein>